<organism evidence="2 3">
    <name type="scientific">Ureibacillus massiliensis 4400831 = CIP 108448 = CCUG 49529</name>
    <dbReference type="NCBI Taxonomy" id="1211035"/>
    <lineage>
        <taxon>Bacteria</taxon>
        <taxon>Bacillati</taxon>
        <taxon>Bacillota</taxon>
        <taxon>Bacilli</taxon>
        <taxon>Bacillales</taxon>
        <taxon>Caryophanaceae</taxon>
        <taxon>Ureibacillus</taxon>
    </lineage>
</organism>
<proteinExistence type="predicted"/>
<feature type="region of interest" description="Disordered" evidence="1">
    <location>
        <begin position="1"/>
        <end position="27"/>
    </location>
</feature>
<dbReference type="EMBL" id="JPVQ01000028">
    <property type="protein sequence ID" value="KGR90007.1"/>
    <property type="molecule type" value="Genomic_DNA"/>
</dbReference>
<protein>
    <submittedName>
        <fullName evidence="2">Uncharacterized protein</fullName>
    </submittedName>
</protein>
<comment type="caution">
    <text evidence="2">The sequence shown here is derived from an EMBL/GenBank/DDBJ whole genome shotgun (WGS) entry which is preliminary data.</text>
</comment>
<dbReference type="OrthoDB" id="2971589at2"/>
<reference evidence="2 3" key="1">
    <citation type="submission" date="2014-02" db="EMBL/GenBank/DDBJ databases">
        <title>Draft genome sequence of Lysinibacillus massiliensis CCUG 49529.</title>
        <authorList>
            <person name="Zhang F."/>
            <person name="Wang G."/>
            <person name="Zhang L."/>
        </authorList>
    </citation>
    <scope>NUCLEOTIDE SEQUENCE [LARGE SCALE GENOMIC DNA]</scope>
    <source>
        <strain evidence="2 3">CCUG 49529</strain>
    </source>
</reference>
<sequence length="77" mass="8924">MPRDTDNQHVEATPHFDGKEESIINDPTATAGDKLSVFTKANQNEEFGMEKNPFHFTPKKDPMMDRFEKLMRGNRKK</sequence>
<dbReference type="eggNOG" id="ENOG5032MJN">
    <property type="taxonomic scope" value="Bacteria"/>
</dbReference>
<dbReference type="Proteomes" id="UP000030595">
    <property type="component" value="Unassembled WGS sequence"/>
</dbReference>
<accession>A0A0A3JSM0</accession>
<evidence type="ECO:0000313" key="3">
    <source>
        <dbReference type="Proteomes" id="UP000030595"/>
    </source>
</evidence>
<feature type="compositionally biased region" description="Basic and acidic residues" evidence="1">
    <location>
        <begin position="1"/>
        <end position="22"/>
    </location>
</feature>
<gene>
    <name evidence="2" type="ORF">CD30_14025</name>
</gene>
<dbReference type="RefSeq" id="WP_036177909.1">
    <property type="nucleotide sequence ID" value="NZ_AVCZ01000028.1"/>
</dbReference>
<name>A0A0A3JSM0_9BACL</name>
<keyword evidence="3" id="KW-1185">Reference proteome</keyword>
<evidence type="ECO:0000313" key="2">
    <source>
        <dbReference type="EMBL" id="KGR90007.1"/>
    </source>
</evidence>
<evidence type="ECO:0000256" key="1">
    <source>
        <dbReference type="SAM" id="MobiDB-lite"/>
    </source>
</evidence>
<dbReference type="AlphaFoldDB" id="A0A0A3JSM0"/>